<reference evidence="2" key="1">
    <citation type="journal article" date="2014" name="Int. J. Syst. Evol. Microbiol.">
        <title>Complete genome sequence of Corynebacterium casei LMG S-19264T (=DSM 44701T), isolated from a smear-ripened cheese.</title>
        <authorList>
            <consortium name="US DOE Joint Genome Institute (JGI-PGF)"/>
            <person name="Walter F."/>
            <person name="Albersmeier A."/>
            <person name="Kalinowski J."/>
            <person name="Ruckert C."/>
        </authorList>
    </citation>
    <scope>NUCLEOTIDE SEQUENCE</scope>
    <source>
        <strain evidence="2">JCM 4714</strain>
    </source>
</reference>
<name>A0A918YQP7_9ACTN</name>
<dbReference type="Proteomes" id="UP000655443">
    <property type="component" value="Unassembled WGS sequence"/>
</dbReference>
<evidence type="ECO:0000313" key="3">
    <source>
        <dbReference type="Proteomes" id="UP000655443"/>
    </source>
</evidence>
<evidence type="ECO:0000313" key="2">
    <source>
        <dbReference type="EMBL" id="GHE11838.1"/>
    </source>
</evidence>
<evidence type="ECO:0000256" key="1">
    <source>
        <dbReference type="SAM" id="MobiDB-lite"/>
    </source>
</evidence>
<keyword evidence="3" id="KW-1185">Reference proteome</keyword>
<comment type="caution">
    <text evidence="2">The sequence shown here is derived from an EMBL/GenBank/DDBJ whole genome shotgun (WGS) entry which is preliminary data.</text>
</comment>
<gene>
    <name evidence="2" type="ORF">GCM10010339_73060</name>
</gene>
<organism evidence="2 3">
    <name type="scientific">Streptomyces alanosinicus</name>
    <dbReference type="NCBI Taxonomy" id="68171"/>
    <lineage>
        <taxon>Bacteria</taxon>
        <taxon>Bacillati</taxon>
        <taxon>Actinomycetota</taxon>
        <taxon>Actinomycetes</taxon>
        <taxon>Kitasatosporales</taxon>
        <taxon>Streptomycetaceae</taxon>
        <taxon>Streptomyces</taxon>
    </lineage>
</organism>
<sequence>MPLLRIGAKRLLRLGGDDSGAAPETSVLSHEDPHGSGVSSQRPRGQRISGLGSAAPEKDALAAHAESNAVDARILGAARGIGTPRACAHQVVACLSTEPEKRDGTAIDICLALLTATVARMTLSVSALQAVDLRVQPVDEVLDRVARSLQVRFLPETVVRKRRSVGARTDRDTWVRVERRLLDKVTDQGWNATECAARLEGVAQPAWQGCVVWRDVDDPVMWRADETDLLPAAPVGSAVVSDAPELPDEWWEAMNASLDALAAHKTGRVATPDTDTITEALITESIRGIFPGGFDTTVQRWVPAHADLNWANVTAPVFSLFDWEDWGNAPQGLDSASLWAGSLAVPSLADRVQSERRRDFESRDGKLMTLFVCSKILGPYAHPEDPRLKPAQRMAEQITKELQAV</sequence>
<protein>
    <submittedName>
        <fullName evidence="2">Uncharacterized protein</fullName>
    </submittedName>
</protein>
<dbReference type="EMBL" id="BMVG01000030">
    <property type="protein sequence ID" value="GHE11838.1"/>
    <property type="molecule type" value="Genomic_DNA"/>
</dbReference>
<proteinExistence type="predicted"/>
<accession>A0A918YQP7</accession>
<dbReference type="AlphaFoldDB" id="A0A918YQP7"/>
<feature type="region of interest" description="Disordered" evidence="1">
    <location>
        <begin position="15"/>
        <end position="62"/>
    </location>
</feature>
<reference evidence="2" key="2">
    <citation type="submission" date="2020-09" db="EMBL/GenBank/DDBJ databases">
        <authorList>
            <person name="Sun Q."/>
            <person name="Ohkuma M."/>
        </authorList>
    </citation>
    <scope>NUCLEOTIDE SEQUENCE</scope>
    <source>
        <strain evidence="2">JCM 4714</strain>
    </source>
</reference>